<keyword evidence="3" id="KW-1185">Reference proteome</keyword>
<evidence type="ECO:0000256" key="1">
    <source>
        <dbReference type="SAM" id="MobiDB-lite"/>
    </source>
</evidence>
<dbReference type="AlphaFoldDB" id="A0AAW0QUS8"/>
<feature type="region of interest" description="Disordered" evidence="1">
    <location>
        <begin position="1"/>
        <end position="24"/>
    </location>
</feature>
<comment type="caution">
    <text evidence="2">The sequence shown here is derived from an EMBL/GenBank/DDBJ whole genome shotgun (WGS) entry which is preliminary data.</text>
</comment>
<evidence type="ECO:0000313" key="3">
    <source>
        <dbReference type="Proteomes" id="UP001392437"/>
    </source>
</evidence>
<organism evidence="2 3">
    <name type="scientific">Apiospora kogelbergensis</name>
    <dbReference type="NCBI Taxonomy" id="1337665"/>
    <lineage>
        <taxon>Eukaryota</taxon>
        <taxon>Fungi</taxon>
        <taxon>Dikarya</taxon>
        <taxon>Ascomycota</taxon>
        <taxon>Pezizomycotina</taxon>
        <taxon>Sordariomycetes</taxon>
        <taxon>Xylariomycetidae</taxon>
        <taxon>Amphisphaeriales</taxon>
        <taxon>Apiosporaceae</taxon>
        <taxon>Apiospora</taxon>
    </lineage>
</organism>
<dbReference type="Proteomes" id="UP001392437">
    <property type="component" value="Unassembled WGS sequence"/>
</dbReference>
<protein>
    <submittedName>
        <fullName evidence="2">Uncharacterized protein</fullName>
    </submittedName>
</protein>
<reference evidence="2 3" key="1">
    <citation type="submission" date="2023-01" db="EMBL/GenBank/DDBJ databases">
        <title>Analysis of 21 Apiospora genomes using comparative genomics revels a genus with tremendous synthesis potential of carbohydrate active enzymes and secondary metabolites.</title>
        <authorList>
            <person name="Sorensen T."/>
        </authorList>
    </citation>
    <scope>NUCLEOTIDE SEQUENCE [LARGE SCALE GENOMIC DNA]</scope>
    <source>
        <strain evidence="2 3">CBS 117206</strain>
    </source>
</reference>
<dbReference type="EMBL" id="JAQQWP010000007">
    <property type="protein sequence ID" value="KAK8110103.1"/>
    <property type="molecule type" value="Genomic_DNA"/>
</dbReference>
<name>A0AAW0QUS8_9PEZI</name>
<gene>
    <name evidence="2" type="ORF">PG999_008240</name>
</gene>
<evidence type="ECO:0000313" key="2">
    <source>
        <dbReference type="EMBL" id="KAK8110103.1"/>
    </source>
</evidence>
<proteinExistence type="predicted"/>
<accession>A0AAW0QUS8</accession>
<sequence length="121" mass="13671">MTTRVAEMNTGAQGPRSETVPDEEEHIEFHRYHGLFKTNKDGQDRRTAYYKAFYQLSRQPLVASTIAMQHIGWFKSLQAMSLWDMITIVTTTSLETASMSPRQDVFGPAIEVESDLGKGEA</sequence>